<reference evidence="1 2" key="1">
    <citation type="submission" date="2017-05" db="EMBL/GenBank/DDBJ databases">
        <authorList>
            <person name="Varghese N."/>
            <person name="Submissions S."/>
        </authorList>
    </citation>
    <scope>NUCLEOTIDE SEQUENCE [LARGE SCALE GENOMIC DNA]</scope>
    <source>
        <strain evidence="1 2">DSM 29734</strain>
    </source>
</reference>
<dbReference type="Proteomes" id="UP001157961">
    <property type="component" value="Unassembled WGS sequence"/>
</dbReference>
<comment type="caution">
    <text evidence="1">The sequence shown here is derived from an EMBL/GenBank/DDBJ whole genome shotgun (WGS) entry which is preliminary data.</text>
</comment>
<name>A0ABY1NUJ8_9RHOB</name>
<accession>A0ABY1NUJ8</accession>
<keyword evidence="2" id="KW-1185">Reference proteome</keyword>
<sequence>MCWSGQLDARQNWLSNSVVKLACSILITHIDGIGERNGREDEDEDNEGKGRSNWAICQDRPFYQRDYLRWAQIGVRKNSDGG</sequence>
<evidence type="ECO:0000313" key="1">
    <source>
        <dbReference type="EMBL" id="SMP18812.1"/>
    </source>
</evidence>
<protein>
    <submittedName>
        <fullName evidence="1">Uncharacterized protein</fullName>
    </submittedName>
</protein>
<proteinExistence type="predicted"/>
<evidence type="ECO:0000313" key="2">
    <source>
        <dbReference type="Proteomes" id="UP001157961"/>
    </source>
</evidence>
<gene>
    <name evidence="1" type="ORF">SAMN06265373_103328</name>
</gene>
<dbReference type="EMBL" id="FXTY01000003">
    <property type="protein sequence ID" value="SMP18812.1"/>
    <property type="molecule type" value="Genomic_DNA"/>
</dbReference>
<organism evidence="1 2">
    <name type="scientific">Shimia sagamensis</name>
    <dbReference type="NCBI Taxonomy" id="1566352"/>
    <lineage>
        <taxon>Bacteria</taxon>
        <taxon>Pseudomonadati</taxon>
        <taxon>Pseudomonadota</taxon>
        <taxon>Alphaproteobacteria</taxon>
        <taxon>Rhodobacterales</taxon>
        <taxon>Roseobacteraceae</taxon>
    </lineage>
</organism>